<sequence length="124" mass="13094">MSRNNNRKSQKLDLKLNLSLLPPRLAGDEASPHGGGYASSPSASSCLSTEPDLGLRSPMSPELTSSMVLAGCSRCLMYVMLSENDMKCPKCGSTVLLDFFHGGSGSGAAAARSNKHSNKKTRMS</sequence>
<organism evidence="3 4">
    <name type="scientific">Canna indica</name>
    <name type="common">Indian-shot</name>
    <dbReference type="NCBI Taxonomy" id="4628"/>
    <lineage>
        <taxon>Eukaryota</taxon>
        <taxon>Viridiplantae</taxon>
        <taxon>Streptophyta</taxon>
        <taxon>Embryophyta</taxon>
        <taxon>Tracheophyta</taxon>
        <taxon>Spermatophyta</taxon>
        <taxon>Magnoliopsida</taxon>
        <taxon>Liliopsida</taxon>
        <taxon>Zingiberales</taxon>
        <taxon>Cannaceae</taxon>
        <taxon>Canna</taxon>
    </lineage>
</organism>
<dbReference type="Proteomes" id="UP001327560">
    <property type="component" value="Chromosome 3"/>
</dbReference>
<feature type="compositionally biased region" description="Basic residues" evidence="1">
    <location>
        <begin position="113"/>
        <end position="124"/>
    </location>
</feature>
<proteinExistence type="predicted"/>
<dbReference type="EMBL" id="CP136892">
    <property type="protein sequence ID" value="WOL00383.1"/>
    <property type="molecule type" value="Genomic_DNA"/>
</dbReference>
<feature type="region of interest" description="Disordered" evidence="1">
    <location>
        <begin position="23"/>
        <end position="60"/>
    </location>
</feature>
<reference evidence="3 4" key="1">
    <citation type="submission" date="2023-10" db="EMBL/GenBank/DDBJ databases">
        <title>Chromosome-scale genome assembly provides insights into flower coloration mechanisms of Canna indica.</title>
        <authorList>
            <person name="Li C."/>
        </authorList>
    </citation>
    <scope>NUCLEOTIDE SEQUENCE [LARGE SCALE GENOMIC DNA]</scope>
    <source>
        <tissue evidence="3">Flower</tissue>
    </source>
</reference>
<feature type="region of interest" description="Disordered" evidence="1">
    <location>
        <begin position="104"/>
        <end position="124"/>
    </location>
</feature>
<dbReference type="AlphaFoldDB" id="A0AAQ3K3Z8"/>
<dbReference type="InterPro" id="IPR056440">
    <property type="entry name" value="Zn-ribbon_GIR1"/>
</dbReference>
<keyword evidence="4" id="KW-1185">Reference proteome</keyword>
<dbReference type="InterPro" id="IPR055281">
    <property type="entry name" value="GIR1-2/SIED1"/>
</dbReference>
<feature type="domain" description="GIR1-like zinc ribbon" evidence="2">
    <location>
        <begin position="66"/>
        <end position="101"/>
    </location>
</feature>
<accession>A0AAQ3K3Z8</accession>
<protein>
    <recommendedName>
        <fullName evidence="2">GIR1-like zinc ribbon domain-containing protein</fullName>
    </recommendedName>
</protein>
<evidence type="ECO:0000256" key="1">
    <source>
        <dbReference type="SAM" id="MobiDB-lite"/>
    </source>
</evidence>
<feature type="compositionally biased region" description="Low complexity" evidence="1">
    <location>
        <begin position="38"/>
        <end position="51"/>
    </location>
</feature>
<gene>
    <name evidence="3" type="ORF">Cni_G09096</name>
</gene>
<evidence type="ECO:0000313" key="3">
    <source>
        <dbReference type="EMBL" id="WOL00383.1"/>
    </source>
</evidence>
<name>A0AAQ3K3Z8_9LILI</name>
<dbReference type="PANTHER" id="PTHR33177">
    <property type="entry name" value="PUTATIVE-RELATED"/>
    <property type="match status" value="1"/>
</dbReference>
<dbReference type="PANTHER" id="PTHR33177:SF74">
    <property type="entry name" value="PROTEIN GL2-INTERACTING REPRESSOR 1"/>
    <property type="match status" value="1"/>
</dbReference>
<evidence type="ECO:0000259" key="2">
    <source>
        <dbReference type="Pfam" id="PF24747"/>
    </source>
</evidence>
<evidence type="ECO:0000313" key="4">
    <source>
        <dbReference type="Proteomes" id="UP001327560"/>
    </source>
</evidence>
<dbReference type="Pfam" id="PF24747">
    <property type="entry name" value="Zn-ribbon_GIR1"/>
    <property type="match status" value="1"/>
</dbReference>